<dbReference type="InterPro" id="IPR003811">
    <property type="entry name" value="G3P_acylTferase_PlsY"/>
</dbReference>
<dbReference type="AlphaFoldDB" id="F7T6Z5"/>
<dbReference type="EMBL" id="AFRQ01000102">
    <property type="protein sequence ID" value="EGP43913.1"/>
    <property type="molecule type" value="Genomic_DNA"/>
</dbReference>
<evidence type="ECO:0000256" key="8">
    <source>
        <dbReference type="ARBA" id="ARBA00023209"/>
    </source>
</evidence>
<keyword evidence="12" id="KW-0012">Acyltransferase</keyword>
<keyword evidence="6 10" id="KW-0443">Lipid metabolism</keyword>
<comment type="catalytic activity">
    <reaction evidence="10">
        <text>an acyl phosphate + sn-glycerol 3-phosphate = a 1-acyl-sn-glycero-3-phosphate + phosphate</text>
        <dbReference type="Rhea" id="RHEA:34075"/>
        <dbReference type="ChEBI" id="CHEBI:43474"/>
        <dbReference type="ChEBI" id="CHEBI:57597"/>
        <dbReference type="ChEBI" id="CHEBI:57970"/>
        <dbReference type="ChEBI" id="CHEBI:59918"/>
        <dbReference type="EC" id="2.3.1.275"/>
    </reaction>
</comment>
<comment type="function">
    <text evidence="10">Catalyzes the transfer of an acyl group from acyl-phosphate (acyl-PO(4)) to glycerol-3-phosphate (G3P) to form lysophosphatidic acid (LPA). This enzyme utilizes acyl-phosphate as fatty acyl donor, but not acyl-CoA or acyl-ACP.</text>
</comment>
<keyword evidence="1 10" id="KW-1003">Cell membrane</keyword>
<organism evidence="12 13">
    <name type="scientific">Achromobacter insuavis AXX-A</name>
    <dbReference type="NCBI Taxonomy" id="1003200"/>
    <lineage>
        <taxon>Bacteria</taxon>
        <taxon>Pseudomonadati</taxon>
        <taxon>Pseudomonadota</taxon>
        <taxon>Betaproteobacteria</taxon>
        <taxon>Burkholderiales</taxon>
        <taxon>Alcaligenaceae</taxon>
        <taxon>Achromobacter</taxon>
    </lineage>
</organism>
<feature type="transmembrane region" description="Helical" evidence="10">
    <location>
        <begin position="171"/>
        <end position="190"/>
    </location>
</feature>
<name>F7T6Z5_9BURK</name>
<dbReference type="GO" id="GO:0005886">
    <property type="term" value="C:plasma membrane"/>
    <property type="evidence" value="ECO:0007669"/>
    <property type="project" value="UniProtKB-SubCell"/>
</dbReference>
<accession>F7T6Z5</accession>
<dbReference type="HOGENOM" id="CLU_081254_0_0_4"/>
<comment type="subcellular location">
    <subcellularLocation>
        <location evidence="10">Cell membrane</location>
        <topology evidence="10">Multi-pass membrane protein</topology>
    </subcellularLocation>
</comment>
<comment type="subunit">
    <text evidence="10">Probably interacts with PlsX.</text>
</comment>
<keyword evidence="5 10" id="KW-1133">Transmembrane helix</keyword>
<evidence type="ECO:0000256" key="4">
    <source>
        <dbReference type="ARBA" id="ARBA00022692"/>
    </source>
</evidence>
<protein>
    <recommendedName>
        <fullName evidence="10">Glycerol-3-phosphate acyltransferase</fullName>
    </recommendedName>
    <alternativeName>
        <fullName evidence="10">Acyl-PO4 G3P acyltransferase</fullName>
    </alternativeName>
    <alternativeName>
        <fullName evidence="10">Acyl-phosphate--glycerol-3-phosphate acyltransferase</fullName>
    </alternativeName>
    <alternativeName>
        <fullName evidence="10">G3P acyltransferase</fullName>
        <shortName evidence="10">GPAT</shortName>
        <ecNumber evidence="10">2.3.1.275</ecNumber>
    </alternativeName>
    <alternativeName>
        <fullName evidence="10">Lysophosphatidic acid synthase</fullName>
        <shortName evidence="10">LPA synthase</shortName>
    </alternativeName>
</protein>
<sequence length="288" mass="29928">MAITEPSLAFTAALILLAYLIGSVPFAVVVSKLMGLQDPRSYGSKNPGATNVLRTGNKTAAALTLLGDAAKGWFAVWLAVKLAPGIPPGPLAAVAVAAFLGHLYPIFLGFKGGKGVATALGVLVAIQPWLAVATAATWLIIAVFFRYSSLASLVAAFFAPVYYVFGSGLAWHAQPAMGVALAIIGVLLFYRHRANIARLVQGTESRIGGRKNDRRTAGPPGRRDAGRKKGLRPLFHCPFQAISARSQRGRTVKPCASGSSVTSPALTRSAAAKAIMAPLSVHSASGGK</sequence>
<evidence type="ECO:0000256" key="1">
    <source>
        <dbReference type="ARBA" id="ARBA00022475"/>
    </source>
</evidence>
<feature type="region of interest" description="Disordered" evidence="11">
    <location>
        <begin position="207"/>
        <end position="229"/>
    </location>
</feature>
<dbReference type="PANTHER" id="PTHR30309:SF0">
    <property type="entry name" value="GLYCEROL-3-PHOSPHATE ACYLTRANSFERASE-RELATED"/>
    <property type="match status" value="1"/>
</dbReference>
<comment type="similarity">
    <text evidence="10">Belongs to the PlsY family.</text>
</comment>
<keyword evidence="2 10" id="KW-0444">Lipid biosynthesis</keyword>
<keyword evidence="7 10" id="KW-0472">Membrane</keyword>
<comment type="caution">
    <text evidence="12">The sequence shown here is derived from an EMBL/GenBank/DDBJ whole genome shotgun (WGS) entry which is preliminary data.</text>
</comment>
<dbReference type="GO" id="GO:0008654">
    <property type="term" value="P:phospholipid biosynthetic process"/>
    <property type="evidence" value="ECO:0007669"/>
    <property type="project" value="UniProtKB-UniRule"/>
</dbReference>
<dbReference type="GO" id="GO:0043772">
    <property type="term" value="F:acyl-phosphate glycerol-3-phosphate acyltransferase activity"/>
    <property type="evidence" value="ECO:0007669"/>
    <property type="project" value="UniProtKB-UniRule"/>
</dbReference>
<feature type="transmembrane region" description="Helical" evidence="10">
    <location>
        <begin position="6"/>
        <end position="30"/>
    </location>
</feature>
<feature type="transmembrane region" description="Helical" evidence="10">
    <location>
        <begin position="116"/>
        <end position="140"/>
    </location>
</feature>
<evidence type="ECO:0000256" key="6">
    <source>
        <dbReference type="ARBA" id="ARBA00023098"/>
    </source>
</evidence>
<keyword evidence="4 10" id="KW-0812">Transmembrane</keyword>
<evidence type="ECO:0000313" key="12">
    <source>
        <dbReference type="EMBL" id="EGP43913.1"/>
    </source>
</evidence>
<evidence type="ECO:0000256" key="3">
    <source>
        <dbReference type="ARBA" id="ARBA00022679"/>
    </source>
</evidence>
<evidence type="ECO:0000256" key="2">
    <source>
        <dbReference type="ARBA" id="ARBA00022516"/>
    </source>
</evidence>
<dbReference type="NCBIfam" id="TIGR00023">
    <property type="entry name" value="glycerol-3-phosphate 1-O-acyltransferase PlsY"/>
    <property type="match status" value="1"/>
</dbReference>
<dbReference type="PANTHER" id="PTHR30309">
    <property type="entry name" value="INNER MEMBRANE PROTEIN YGIH"/>
    <property type="match status" value="1"/>
</dbReference>
<dbReference type="EC" id="2.3.1.275" evidence="10"/>
<evidence type="ECO:0000256" key="9">
    <source>
        <dbReference type="ARBA" id="ARBA00023264"/>
    </source>
</evidence>
<keyword evidence="9 10" id="KW-1208">Phospholipid metabolism</keyword>
<comment type="pathway">
    <text evidence="10">Lipid metabolism; phospholipid metabolism.</text>
</comment>
<reference evidence="12 13" key="1">
    <citation type="submission" date="2011-06" db="EMBL/GenBank/DDBJ databases">
        <authorList>
            <person name="Bador J."/>
            <person name="Amoureux L."/>
            <person name="Neuwirth C."/>
        </authorList>
    </citation>
    <scope>NUCLEOTIDE SEQUENCE [LARGE SCALE GENOMIC DNA]</scope>
    <source>
        <strain evidence="12 13">AXX-A</strain>
    </source>
</reference>
<dbReference type="Proteomes" id="UP000004853">
    <property type="component" value="Unassembled WGS sequence"/>
</dbReference>
<dbReference type="HAMAP" id="MF_01043">
    <property type="entry name" value="PlsY"/>
    <property type="match status" value="1"/>
</dbReference>
<evidence type="ECO:0000313" key="13">
    <source>
        <dbReference type="Proteomes" id="UP000004853"/>
    </source>
</evidence>
<proteinExistence type="inferred from homology"/>
<feature type="compositionally biased region" description="Basic and acidic residues" evidence="11">
    <location>
        <begin position="210"/>
        <end position="224"/>
    </location>
</feature>
<feature type="transmembrane region" description="Helical" evidence="10">
    <location>
        <begin position="91"/>
        <end position="110"/>
    </location>
</feature>
<evidence type="ECO:0000256" key="7">
    <source>
        <dbReference type="ARBA" id="ARBA00023136"/>
    </source>
</evidence>
<evidence type="ECO:0000256" key="10">
    <source>
        <dbReference type="HAMAP-Rule" id="MF_01043"/>
    </source>
</evidence>
<dbReference type="SMART" id="SM01207">
    <property type="entry name" value="G3P_acyltransf"/>
    <property type="match status" value="1"/>
</dbReference>
<dbReference type="Pfam" id="PF02660">
    <property type="entry name" value="G3P_acyltransf"/>
    <property type="match status" value="1"/>
</dbReference>
<dbReference type="UniPathway" id="UPA00085"/>
<keyword evidence="3 10" id="KW-0808">Transferase</keyword>
<keyword evidence="8 10" id="KW-0594">Phospholipid biosynthesis</keyword>
<evidence type="ECO:0000256" key="11">
    <source>
        <dbReference type="SAM" id="MobiDB-lite"/>
    </source>
</evidence>
<evidence type="ECO:0000256" key="5">
    <source>
        <dbReference type="ARBA" id="ARBA00022989"/>
    </source>
</evidence>
<dbReference type="eggNOG" id="COG0344">
    <property type="taxonomic scope" value="Bacteria"/>
</dbReference>
<gene>
    <name evidence="10" type="primary">plsY</name>
    <name evidence="12" type="ORF">AXXA_23655</name>
</gene>